<sequence>MKNRRERNPATQMIIGLFVIGIGLLFLIDNLGWVHLNLTVHIVPVILIGAGILKVVQTRSQSGTVVGGLMIAAGSVILLRETGLIDISMRSLWPLLLIAAGVAVVYKATASHAAQTRPAPGPLDKPDADGESVINYTAIMGGFKHRITTQDFRGGEITAIMGGCDLDLRQASVNGDAVLNVFAMCGGITLKVPVDWTVVFDGTPIMGGFDEKTVPPTGPASGKRLIVRGYVIMGGMEVRN</sequence>
<proteinExistence type="predicted"/>
<feature type="transmembrane region" description="Helical" evidence="1">
    <location>
        <begin position="12"/>
        <end position="28"/>
    </location>
</feature>
<dbReference type="Pfam" id="PF22570">
    <property type="entry name" value="LiaF-TM"/>
    <property type="match status" value="1"/>
</dbReference>
<keyword evidence="4" id="KW-1185">Reference proteome</keyword>
<accession>A0A6L6PCX2</accession>
<feature type="transmembrane region" description="Helical" evidence="1">
    <location>
        <begin position="91"/>
        <end position="109"/>
    </location>
</feature>
<organism evidence="3 4">
    <name type="scientific">Duganella radicis</name>
    <dbReference type="NCBI Taxonomy" id="551988"/>
    <lineage>
        <taxon>Bacteria</taxon>
        <taxon>Pseudomonadati</taxon>
        <taxon>Pseudomonadota</taxon>
        <taxon>Betaproteobacteria</taxon>
        <taxon>Burkholderiales</taxon>
        <taxon>Oxalobacteraceae</taxon>
        <taxon>Telluria group</taxon>
        <taxon>Duganella</taxon>
    </lineage>
</organism>
<comment type="caution">
    <text evidence="3">The sequence shown here is derived from an EMBL/GenBank/DDBJ whole genome shotgun (WGS) entry which is preliminary data.</text>
</comment>
<dbReference type="InterPro" id="IPR054331">
    <property type="entry name" value="LiaF_TM"/>
</dbReference>
<dbReference type="Proteomes" id="UP000475582">
    <property type="component" value="Unassembled WGS sequence"/>
</dbReference>
<dbReference type="PANTHER" id="PTHR40763">
    <property type="entry name" value="MEMBRANE PROTEIN-RELATED"/>
    <property type="match status" value="1"/>
</dbReference>
<keyword evidence="1" id="KW-0472">Membrane</keyword>
<dbReference type="RefSeq" id="WP_155462271.1">
    <property type="nucleotide sequence ID" value="NZ_WNKY01000003.1"/>
</dbReference>
<dbReference type="EMBL" id="WNKY01000003">
    <property type="protein sequence ID" value="MTV36918.1"/>
    <property type="molecule type" value="Genomic_DNA"/>
</dbReference>
<evidence type="ECO:0000256" key="1">
    <source>
        <dbReference type="SAM" id="Phobius"/>
    </source>
</evidence>
<feature type="domain" description="LiaF transmembrane" evidence="2">
    <location>
        <begin position="14"/>
        <end position="107"/>
    </location>
</feature>
<dbReference type="AlphaFoldDB" id="A0A6L6PCX2"/>
<gene>
    <name evidence="3" type="ORF">GM676_04870</name>
</gene>
<keyword evidence="1" id="KW-1133">Transmembrane helix</keyword>
<reference evidence="3 4" key="1">
    <citation type="submission" date="2019-11" db="EMBL/GenBank/DDBJ databases">
        <title>Type strains purchased from KCTC, JCM and DSMZ.</title>
        <authorList>
            <person name="Lu H."/>
        </authorList>
    </citation>
    <scope>NUCLEOTIDE SEQUENCE [LARGE SCALE GENOMIC DNA]</scope>
    <source>
        <strain evidence="3 4">KCTC 22382</strain>
    </source>
</reference>
<name>A0A6L6PCX2_9BURK</name>
<evidence type="ECO:0000259" key="2">
    <source>
        <dbReference type="Pfam" id="PF22570"/>
    </source>
</evidence>
<dbReference type="OrthoDB" id="129627at2"/>
<feature type="transmembrane region" description="Helical" evidence="1">
    <location>
        <begin position="63"/>
        <end position="79"/>
    </location>
</feature>
<evidence type="ECO:0000313" key="4">
    <source>
        <dbReference type="Proteomes" id="UP000475582"/>
    </source>
</evidence>
<keyword evidence="1" id="KW-0812">Transmembrane</keyword>
<dbReference type="PANTHER" id="PTHR40763:SF5">
    <property type="entry name" value="MEMBRANE PROTEIN"/>
    <property type="match status" value="1"/>
</dbReference>
<protein>
    <recommendedName>
        <fullName evidence="2">LiaF transmembrane domain-containing protein</fullName>
    </recommendedName>
</protein>
<feature type="transmembrane region" description="Helical" evidence="1">
    <location>
        <begin position="34"/>
        <end position="56"/>
    </location>
</feature>
<evidence type="ECO:0000313" key="3">
    <source>
        <dbReference type="EMBL" id="MTV36918.1"/>
    </source>
</evidence>